<dbReference type="AlphaFoldDB" id="A0A1H9R7J4"/>
<dbReference type="EMBL" id="FOHB01000001">
    <property type="protein sequence ID" value="SER67913.1"/>
    <property type="molecule type" value="Genomic_DNA"/>
</dbReference>
<accession>A0A1H9R7J4</accession>
<evidence type="ECO:0000313" key="2">
    <source>
        <dbReference type="EMBL" id="SER67913.1"/>
    </source>
</evidence>
<name>A0A1H9R7J4_9MICO</name>
<protein>
    <submittedName>
        <fullName evidence="2">Uncharacterized protein</fullName>
    </submittedName>
</protein>
<organism evidence="2 3">
    <name type="scientific">Pedococcus cremeus</name>
    <dbReference type="NCBI Taxonomy" id="587636"/>
    <lineage>
        <taxon>Bacteria</taxon>
        <taxon>Bacillati</taxon>
        <taxon>Actinomycetota</taxon>
        <taxon>Actinomycetes</taxon>
        <taxon>Micrococcales</taxon>
        <taxon>Intrasporangiaceae</taxon>
        <taxon>Pedococcus</taxon>
    </lineage>
</organism>
<dbReference type="Proteomes" id="UP000199019">
    <property type="component" value="Unassembled WGS sequence"/>
</dbReference>
<evidence type="ECO:0000256" key="1">
    <source>
        <dbReference type="SAM" id="Coils"/>
    </source>
</evidence>
<dbReference type="STRING" id="587636.SAMN05216199_0865"/>
<dbReference type="OrthoDB" id="4869596at2"/>
<reference evidence="3" key="1">
    <citation type="submission" date="2016-10" db="EMBL/GenBank/DDBJ databases">
        <authorList>
            <person name="Varghese N."/>
            <person name="Submissions S."/>
        </authorList>
    </citation>
    <scope>NUCLEOTIDE SEQUENCE [LARGE SCALE GENOMIC DNA]</scope>
    <source>
        <strain evidence="3">CGMCC 1.6963</strain>
    </source>
</reference>
<sequence length="71" mass="8212">MAKALLGYRTAPDQRLMLETVELRRRVRDLEGLVDRLQRDNDRLRQDLDEELREDLRRADAAAAPVPTIVG</sequence>
<feature type="coiled-coil region" evidence="1">
    <location>
        <begin position="20"/>
        <end position="54"/>
    </location>
</feature>
<keyword evidence="1" id="KW-0175">Coiled coil</keyword>
<keyword evidence="3" id="KW-1185">Reference proteome</keyword>
<gene>
    <name evidence="2" type="ORF">SAMN05216199_0865</name>
</gene>
<dbReference type="RefSeq" id="WP_091755622.1">
    <property type="nucleotide sequence ID" value="NZ_FOHB01000001.1"/>
</dbReference>
<proteinExistence type="predicted"/>
<evidence type="ECO:0000313" key="3">
    <source>
        <dbReference type="Proteomes" id="UP000199019"/>
    </source>
</evidence>